<evidence type="ECO:0000313" key="1">
    <source>
        <dbReference type="EMBL" id="CAK9188606.1"/>
    </source>
</evidence>
<sequence length="85" mass="9854">MATNGIKMQEIFDFFLNKYKVRSARLQSMKEIKLRYVDSSLSRTMADLASCAAYINTSSSEEFIEMMLVDSVFIIEFFIRNSFPS</sequence>
<comment type="caution">
    <text evidence="1">The sequence shown here is derived from an EMBL/GenBank/DDBJ whole genome shotgun (WGS) entry which is preliminary data.</text>
</comment>
<dbReference type="Pfam" id="PF03140">
    <property type="entry name" value="DUF247"/>
    <property type="match status" value="1"/>
</dbReference>
<dbReference type="EMBL" id="CAUOFW020010535">
    <property type="protein sequence ID" value="CAK9188606.1"/>
    <property type="molecule type" value="Genomic_DNA"/>
</dbReference>
<gene>
    <name evidence="1" type="ORF">ILEXP_LOCUS59298</name>
</gene>
<reference evidence="1 2" key="1">
    <citation type="submission" date="2024-02" db="EMBL/GenBank/DDBJ databases">
        <authorList>
            <person name="Vignale AGUSTIN F."/>
            <person name="Sosa J E."/>
            <person name="Modenutti C."/>
        </authorList>
    </citation>
    <scope>NUCLEOTIDE SEQUENCE [LARGE SCALE GENOMIC DNA]</scope>
</reference>
<dbReference type="InterPro" id="IPR004158">
    <property type="entry name" value="DUF247_pln"/>
</dbReference>
<organism evidence="1 2">
    <name type="scientific">Ilex paraguariensis</name>
    <name type="common">yerba mate</name>
    <dbReference type="NCBI Taxonomy" id="185542"/>
    <lineage>
        <taxon>Eukaryota</taxon>
        <taxon>Viridiplantae</taxon>
        <taxon>Streptophyta</taxon>
        <taxon>Embryophyta</taxon>
        <taxon>Tracheophyta</taxon>
        <taxon>Spermatophyta</taxon>
        <taxon>Magnoliopsida</taxon>
        <taxon>eudicotyledons</taxon>
        <taxon>Gunneridae</taxon>
        <taxon>Pentapetalae</taxon>
        <taxon>asterids</taxon>
        <taxon>campanulids</taxon>
        <taxon>Aquifoliales</taxon>
        <taxon>Aquifoliaceae</taxon>
        <taxon>Ilex</taxon>
    </lineage>
</organism>
<dbReference type="AlphaFoldDB" id="A0ABC8V5K8"/>
<dbReference type="Proteomes" id="UP001642360">
    <property type="component" value="Unassembled WGS sequence"/>
</dbReference>
<keyword evidence="2" id="KW-1185">Reference proteome</keyword>
<name>A0ABC8V5K8_9AQUA</name>
<protein>
    <submittedName>
        <fullName evidence="1">Uncharacterized protein</fullName>
    </submittedName>
</protein>
<evidence type="ECO:0000313" key="2">
    <source>
        <dbReference type="Proteomes" id="UP001642360"/>
    </source>
</evidence>
<proteinExistence type="predicted"/>
<accession>A0ABC8V5K8</accession>